<dbReference type="EMBL" id="LSMT01000668">
    <property type="protein sequence ID" value="PFX15246.1"/>
    <property type="molecule type" value="Genomic_DNA"/>
</dbReference>
<gene>
    <name evidence="3" type="primary">otu2</name>
    <name evidence="3" type="ORF">AWC38_SpisGene20536</name>
</gene>
<dbReference type="InterPro" id="IPR038765">
    <property type="entry name" value="Papain-like_cys_pep_sf"/>
</dbReference>
<sequence>MLRLSQVDKLVAEEFERTKGSGARKLVSNLRHAFVGLGRAKVQNILNSDTLHFRKIAKFLNKATLKPIRAQDVQTRSEAPTKTHSNPPSKYAVGEEVYVRLRGKGRLQKKRCVTETFIERGNLKRHLYKVSYTSPESGKNEKKWLEVDDLTSFTLREEKNKQRVARLSKQQKENHGAKFLILMEKEDYRKIIEDQGVVITYNPPGNGDCQFTSLARQFKSGLGILRSPETLREEIVEYLESNPLDYDGFLLLELVPQYETWGDYLINMMQSQTFGDQLTLCAAANLYKVNVHVISSLGVQENVTLRYTCRIFKMSDRDQMSSTFTSFEILPCEDRVFAKEHLRFRGSISLDNKSQDYVINWFSDIQHKNQYTLAVLNIENFYPSITEKLLTDSISFAKQYTTISDLDINIIKHSRKSLLFNNGTTWIKKDNSSFDVTMGSYDGAEVCELVGIYILSGFGNTYRTEYIDLYRDDGLTVFKNISGPQAERIRKDITSHIKNNGLNITLQTNLKIVIHLDVTLNLNNGTYCPYREPNNQPLYIDAK</sequence>
<dbReference type="InterPro" id="IPR003323">
    <property type="entry name" value="OTU_dom"/>
</dbReference>
<feature type="domain" description="OTU" evidence="2">
    <location>
        <begin position="198"/>
        <end position="314"/>
    </location>
</feature>
<feature type="region of interest" description="Disordered" evidence="1">
    <location>
        <begin position="71"/>
        <end position="90"/>
    </location>
</feature>
<dbReference type="STRING" id="50429.A0A2B4RDL9"/>
<dbReference type="GO" id="GO:0004843">
    <property type="term" value="F:cysteine-type deubiquitinase activity"/>
    <property type="evidence" value="ECO:0007669"/>
    <property type="project" value="TreeGrafter"/>
</dbReference>
<feature type="compositionally biased region" description="Polar residues" evidence="1">
    <location>
        <begin position="72"/>
        <end position="88"/>
    </location>
</feature>
<dbReference type="PANTHER" id="PTHR12419">
    <property type="entry name" value="OTU DOMAIN CONTAINING PROTEIN"/>
    <property type="match status" value="1"/>
</dbReference>
<reference evidence="4" key="1">
    <citation type="journal article" date="2017" name="bioRxiv">
        <title>Comparative analysis of the genomes of Stylophora pistillata and Acropora digitifera provides evidence for extensive differences between species of corals.</title>
        <authorList>
            <person name="Voolstra C.R."/>
            <person name="Li Y."/>
            <person name="Liew Y.J."/>
            <person name="Baumgarten S."/>
            <person name="Zoccola D."/>
            <person name="Flot J.-F."/>
            <person name="Tambutte S."/>
            <person name="Allemand D."/>
            <person name="Aranda M."/>
        </authorList>
    </citation>
    <scope>NUCLEOTIDE SEQUENCE [LARGE SCALE GENOMIC DNA]</scope>
</reference>
<dbReference type="PROSITE" id="PS50802">
    <property type="entry name" value="OTU"/>
    <property type="match status" value="1"/>
</dbReference>
<dbReference type="CDD" id="cd22758">
    <property type="entry name" value="OTU_232R-like"/>
    <property type="match status" value="1"/>
</dbReference>
<dbReference type="GO" id="GO:0016579">
    <property type="term" value="P:protein deubiquitination"/>
    <property type="evidence" value="ECO:0007669"/>
    <property type="project" value="TreeGrafter"/>
</dbReference>
<accession>A0A2B4RDL9</accession>
<dbReference type="Proteomes" id="UP000225706">
    <property type="component" value="Unassembled WGS sequence"/>
</dbReference>
<proteinExistence type="predicted"/>
<evidence type="ECO:0000259" key="2">
    <source>
        <dbReference type="PROSITE" id="PS50802"/>
    </source>
</evidence>
<protein>
    <submittedName>
        <fullName evidence="3">Ubiquitin thioesterase otu2</fullName>
    </submittedName>
</protein>
<dbReference type="Gene3D" id="3.90.70.80">
    <property type="match status" value="1"/>
</dbReference>
<keyword evidence="4" id="KW-1185">Reference proteome</keyword>
<comment type="caution">
    <text evidence="3">The sequence shown here is derived from an EMBL/GenBank/DDBJ whole genome shotgun (WGS) entry which is preliminary data.</text>
</comment>
<dbReference type="InterPro" id="IPR050704">
    <property type="entry name" value="Peptidase_C85-like"/>
</dbReference>
<evidence type="ECO:0000256" key="1">
    <source>
        <dbReference type="SAM" id="MobiDB-lite"/>
    </source>
</evidence>
<name>A0A2B4RDL9_STYPI</name>
<organism evidence="3 4">
    <name type="scientific">Stylophora pistillata</name>
    <name type="common">Smooth cauliflower coral</name>
    <dbReference type="NCBI Taxonomy" id="50429"/>
    <lineage>
        <taxon>Eukaryota</taxon>
        <taxon>Metazoa</taxon>
        <taxon>Cnidaria</taxon>
        <taxon>Anthozoa</taxon>
        <taxon>Hexacorallia</taxon>
        <taxon>Scleractinia</taxon>
        <taxon>Astrocoeniina</taxon>
        <taxon>Pocilloporidae</taxon>
        <taxon>Stylophora</taxon>
    </lineage>
</organism>
<dbReference type="SUPFAM" id="SSF54001">
    <property type="entry name" value="Cysteine proteinases"/>
    <property type="match status" value="1"/>
</dbReference>
<evidence type="ECO:0000313" key="3">
    <source>
        <dbReference type="EMBL" id="PFX15246.1"/>
    </source>
</evidence>
<dbReference type="PANTHER" id="PTHR12419:SF11">
    <property type="entry name" value="OTU DOMAIN-CONTAINING PROTEIN DDB_G0284757"/>
    <property type="match status" value="1"/>
</dbReference>
<dbReference type="Pfam" id="PF02338">
    <property type="entry name" value="OTU"/>
    <property type="match status" value="1"/>
</dbReference>
<dbReference type="AlphaFoldDB" id="A0A2B4RDL9"/>
<evidence type="ECO:0000313" key="4">
    <source>
        <dbReference type="Proteomes" id="UP000225706"/>
    </source>
</evidence>